<dbReference type="Gene3D" id="3.90.1340.10">
    <property type="entry name" value="Phage tail collar domain"/>
    <property type="match status" value="1"/>
</dbReference>
<evidence type="ECO:0000313" key="3">
    <source>
        <dbReference type="EMBL" id="MEJ5862168.1"/>
    </source>
</evidence>
<evidence type="ECO:0000259" key="1">
    <source>
        <dbReference type="Pfam" id="PF07484"/>
    </source>
</evidence>
<dbReference type="SUPFAM" id="SSF88874">
    <property type="entry name" value="Receptor-binding domain of short tail fibre protein gp12"/>
    <property type="match status" value="1"/>
</dbReference>
<dbReference type="InterPro" id="IPR037053">
    <property type="entry name" value="Phage_tail_collar_dom_sf"/>
</dbReference>
<evidence type="ECO:0000313" key="4">
    <source>
        <dbReference type="Proteomes" id="UP001380290"/>
    </source>
</evidence>
<dbReference type="RefSeq" id="WP_339598231.1">
    <property type="nucleotide sequence ID" value="NZ_JBBHLC010000004.1"/>
</dbReference>
<dbReference type="EMBL" id="JBBHLC010000004">
    <property type="protein sequence ID" value="MEJ5862168.1"/>
    <property type="molecule type" value="Genomic_DNA"/>
</dbReference>
<protein>
    <submittedName>
        <fullName evidence="3">Phage tail protein</fullName>
    </submittedName>
</protein>
<dbReference type="Proteomes" id="UP001380290">
    <property type="component" value="Unassembled WGS sequence"/>
</dbReference>
<sequence>MANTTTQFGGFLTNVGIAQQANTAALGQPWNITHMLIGDAGGEPSQTPDPTPKPTQAALVRQVYRAQLNALYTSPADPNVLVAELVLPPETGGWWIRELALEDANGNFIAVAKPAPSYKPLLAQGSGRTQTIRMHVVFGNLANVTLKIDPSIVLATRDYADKAREAAELYARNQIKAHIEAADPHPQYLRRADVAKDAGQLAWLGTATGTGNALVLKLKSGEAALTAYAAGQRFQFQASASNTGAVTAKVSGLAAVPVKKADSAGLVDLFAGDIRAGALYDLNYDGTYFQLGGGVGAGKAFERFSFEASVGQTTFNVPHSIGSTIVLRNGREVTDYQADGAKIILRTPCALGDAVEILAFSGFQTANTYTKAETQELLKTALALPVGTMLPFPRGTVPAGFLEVDGSAHSAAVYPDLAAYLGGAFDKGDEGAGFFRLPDTRGEFLRGWDHGRGVDPERVLGSWQDSENKAHNHESSLGEGWKFLSSDGKSGSGLTGASATKVSYTNTILSSGGAEARPRNLSVIWCIKAWNAPVNQGVIDVAALQALAHRATETTSGVVQIATQSQVIQGTDDSLVVTPLKLKQFRDNQTYEVEFPITPGTANVISYPEGQSFATFDIRWKCVTAAGSAGYAVGDEVDRKFWLYNSLQTVNNEGPYLHSFGPTGCVLMQANNGSSFLPNKTTGAVTSITLSSFRLIVRMKP</sequence>
<keyword evidence="4" id="KW-1185">Reference proteome</keyword>
<dbReference type="InterPro" id="IPR011083">
    <property type="entry name" value="Phage_tail_collar_dom"/>
</dbReference>
<accession>A0ABU8QND7</accession>
<feature type="domain" description="Phage tail collar" evidence="1">
    <location>
        <begin position="387"/>
        <end position="445"/>
    </location>
</feature>
<gene>
    <name evidence="3" type="ORF">V7S98_02910</name>
</gene>
<organism evidence="3 4">
    <name type="scientific">Pseudomonas farsensis</name>
    <dbReference type="NCBI Taxonomy" id="2745492"/>
    <lineage>
        <taxon>Bacteria</taxon>
        <taxon>Pseudomonadati</taxon>
        <taxon>Pseudomonadota</taxon>
        <taxon>Gammaproteobacteria</taxon>
        <taxon>Pseudomonadales</taxon>
        <taxon>Pseudomonadaceae</taxon>
        <taxon>Pseudomonas</taxon>
    </lineage>
</organism>
<comment type="caution">
    <text evidence="3">The sequence shown here is derived from an EMBL/GenBank/DDBJ whole genome shotgun (WGS) entry which is preliminary data.</text>
</comment>
<feature type="domain" description="Phage tail fibre protein N-terminal" evidence="2">
    <location>
        <begin position="6"/>
        <end position="158"/>
    </location>
</feature>
<dbReference type="PANTHER" id="PTHR35191:SF1">
    <property type="entry name" value="PROPHAGE SIDE TAIL FIBER PROTEIN HOMOLOG STFQ-RELATED"/>
    <property type="match status" value="1"/>
</dbReference>
<dbReference type="Pfam" id="PF12571">
    <property type="entry name" value="Phage_tail_fib"/>
    <property type="match status" value="1"/>
</dbReference>
<evidence type="ECO:0000259" key="2">
    <source>
        <dbReference type="Pfam" id="PF12571"/>
    </source>
</evidence>
<dbReference type="InterPro" id="IPR051934">
    <property type="entry name" value="Phage_Tail_Fiber_Structural"/>
</dbReference>
<dbReference type="Pfam" id="PF07484">
    <property type="entry name" value="Collar"/>
    <property type="match status" value="1"/>
</dbReference>
<proteinExistence type="predicted"/>
<dbReference type="PANTHER" id="PTHR35191">
    <property type="entry name" value="PROPHAGE SIDE TAIL FIBER PROTEIN HOMOLOG STFQ-RELATED"/>
    <property type="match status" value="1"/>
</dbReference>
<dbReference type="InterPro" id="IPR022225">
    <property type="entry name" value="Phage_tail_fibre_N"/>
</dbReference>
<reference evidence="3 4" key="1">
    <citation type="submission" date="2024-02" db="EMBL/GenBank/DDBJ databases">
        <title>Identification of pathogenicity and growth-promoting function of Pseudomonas putida variant.</title>
        <authorList>
            <person name="Sun J."/>
        </authorList>
    </citation>
    <scope>NUCLEOTIDE SEQUENCE [LARGE SCALE GENOMIC DNA]</scope>
    <source>
        <strain evidence="3 4">A03</strain>
    </source>
</reference>
<name>A0ABU8QND7_9PSED</name>